<dbReference type="EMBL" id="SPHZ02000005">
    <property type="protein sequence ID" value="KAF0920257.1"/>
    <property type="molecule type" value="Genomic_DNA"/>
</dbReference>
<evidence type="ECO:0000313" key="2">
    <source>
        <dbReference type="EMBL" id="KAF0920257.1"/>
    </source>
</evidence>
<accession>A0A6G1E6B2</accession>
<reference evidence="2 3" key="1">
    <citation type="submission" date="2019-11" db="EMBL/GenBank/DDBJ databases">
        <title>Whole genome sequence of Oryza granulata.</title>
        <authorList>
            <person name="Li W."/>
        </authorList>
    </citation>
    <scope>NUCLEOTIDE SEQUENCE [LARGE SCALE GENOMIC DNA]</scope>
    <source>
        <strain evidence="3">cv. Menghai</strain>
        <tissue evidence="2">Leaf</tissue>
    </source>
</reference>
<evidence type="ECO:0000256" key="1">
    <source>
        <dbReference type="SAM" id="MobiDB-lite"/>
    </source>
</evidence>
<feature type="compositionally biased region" description="Low complexity" evidence="1">
    <location>
        <begin position="114"/>
        <end position="128"/>
    </location>
</feature>
<gene>
    <name evidence="2" type="ORF">E2562_034107</name>
</gene>
<sequence>MSATQAQHVRPCGGTGWLATCAGRRLAGATRAQGKRGRQAIDVPKEPVASVYKEILCPLTPAKCFLNLVIPPLKSYPYAESTEAGHRTAGRSSAAAPEAQARSHAGSSTRGHLAGRSSGRASLASSSA</sequence>
<protein>
    <submittedName>
        <fullName evidence="2">Uncharacterized protein</fullName>
    </submittedName>
</protein>
<proteinExistence type="predicted"/>
<dbReference type="AlphaFoldDB" id="A0A6G1E6B2"/>
<feature type="region of interest" description="Disordered" evidence="1">
    <location>
        <begin position="80"/>
        <end position="128"/>
    </location>
</feature>
<evidence type="ECO:0000313" key="3">
    <source>
        <dbReference type="Proteomes" id="UP000479710"/>
    </source>
</evidence>
<organism evidence="2 3">
    <name type="scientific">Oryza meyeriana var. granulata</name>
    <dbReference type="NCBI Taxonomy" id="110450"/>
    <lineage>
        <taxon>Eukaryota</taxon>
        <taxon>Viridiplantae</taxon>
        <taxon>Streptophyta</taxon>
        <taxon>Embryophyta</taxon>
        <taxon>Tracheophyta</taxon>
        <taxon>Spermatophyta</taxon>
        <taxon>Magnoliopsida</taxon>
        <taxon>Liliopsida</taxon>
        <taxon>Poales</taxon>
        <taxon>Poaceae</taxon>
        <taxon>BOP clade</taxon>
        <taxon>Oryzoideae</taxon>
        <taxon>Oryzeae</taxon>
        <taxon>Oryzinae</taxon>
        <taxon>Oryza</taxon>
        <taxon>Oryza meyeriana</taxon>
    </lineage>
</organism>
<keyword evidence="3" id="KW-1185">Reference proteome</keyword>
<comment type="caution">
    <text evidence="2">The sequence shown here is derived from an EMBL/GenBank/DDBJ whole genome shotgun (WGS) entry which is preliminary data.</text>
</comment>
<name>A0A6G1E6B2_9ORYZ</name>
<dbReference type="Proteomes" id="UP000479710">
    <property type="component" value="Unassembled WGS sequence"/>
</dbReference>